<dbReference type="AlphaFoldDB" id="A0A0P0P2V1"/>
<dbReference type="EMBL" id="CP013002">
    <property type="protein sequence ID" value="ALL14887.1"/>
    <property type="molecule type" value="Genomic_DNA"/>
</dbReference>
<proteinExistence type="predicted"/>
<dbReference type="RefSeq" id="WP_062150342.1">
    <property type="nucleotide sequence ID" value="NZ_CP013002.1"/>
</dbReference>
<organism evidence="1 2">
    <name type="scientific">Caulobacter henricii</name>
    <dbReference type="NCBI Taxonomy" id="69395"/>
    <lineage>
        <taxon>Bacteria</taxon>
        <taxon>Pseudomonadati</taxon>
        <taxon>Pseudomonadota</taxon>
        <taxon>Alphaproteobacteria</taxon>
        <taxon>Caulobacterales</taxon>
        <taxon>Caulobacteraceae</taxon>
        <taxon>Caulobacter</taxon>
    </lineage>
</organism>
<reference evidence="1 2" key="1">
    <citation type="submission" date="2015-10" db="EMBL/GenBank/DDBJ databases">
        <title>Conservation of the essential genome among Caulobacter and Brevundimonas species.</title>
        <authorList>
            <person name="Scott D."/>
            <person name="Ely B."/>
        </authorList>
    </citation>
    <scope>NUCLEOTIDE SEQUENCE [LARGE SCALE GENOMIC DNA]</scope>
    <source>
        <strain evidence="1 2">CB4</strain>
    </source>
</reference>
<protein>
    <submittedName>
        <fullName evidence="1">Uncharacterized protein</fullName>
    </submittedName>
</protein>
<name>A0A0P0P2V1_9CAUL</name>
<evidence type="ECO:0000313" key="2">
    <source>
        <dbReference type="Proteomes" id="UP000056905"/>
    </source>
</evidence>
<dbReference type="OrthoDB" id="7190629at2"/>
<gene>
    <name evidence="1" type="ORF">AQ619_16790</name>
</gene>
<dbReference type="Proteomes" id="UP000056905">
    <property type="component" value="Chromosome"/>
</dbReference>
<keyword evidence="2" id="KW-1185">Reference proteome</keyword>
<accession>A0A0P0P2V1</accession>
<dbReference type="KEGG" id="chq:AQ619_16790"/>
<evidence type="ECO:0000313" key="1">
    <source>
        <dbReference type="EMBL" id="ALL14887.1"/>
    </source>
</evidence>
<sequence>MRNSLTGEDRVLLDRYIESILLRFSDNRYSLGEATQELAGTFVQVAAGEPDWLVHIRGVVEAGDDA</sequence>